<evidence type="ECO:0000256" key="1">
    <source>
        <dbReference type="SAM" id="Phobius"/>
    </source>
</evidence>
<reference evidence="2 3" key="1">
    <citation type="submission" date="2020-08" db="EMBL/GenBank/DDBJ databases">
        <authorList>
            <person name="Koutsovoulos G."/>
            <person name="Danchin GJ E."/>
        </authorList>
    </citation>
    <scope>NUCLEOTIDE SEQUENCE [LARGE SCALE GENOMIC DNA]</scope>
</reference>
<keyword evidence="1" id="KW-0812">Transmembrane</keyword>
<feature type="transmembrane region" description="Helical" evidence="1">
    <location>
        <begin position="25"/>
        <end position="44"/>
    </location>
</feature>
<dbReference type="EMBL" id="CAJEWN010000919">
    <property type="protein sequence ID" value="CAD2192070.1"/>
    <property type="molecule type" value="Genomic_DNA"/>
</dbReference>
<name>A0A6V7WYH1_MELEN</name>
<keyword evidence="1" id="KW-0472">Membrane</keyword>
<protein>
    <submittedName>
        <fullName evidence="2">Uncharacterized protein</fullName>
    </submittedName>
</protein>
<gene>
    <name evidence="2" type="ORF">MENT_LOCUS44938</name>
</gene>
<accession>A0A6V7WYH1</accession>
<dbReference type="Proteomes" id="UP000580250">
    <property type="component" value="Unassembled WGS sequence"/>
</dbReference>
<keyword evidence="1" id="KW-1133">Transmembrane helix</keyword>
<evidence type="ECO:0000313" key="3">
    <source>
        <dbReference type="Proteomes" id="UP000580250"/>
    </source>
</evidence>
<evidence type="ECO:0000313" key="2">
    <source>
        <dbReference type="EMBL" id="CAD2192070.1"/>
    </source>
</evidence>
<sequence>MEGNSLHQIFLHTPLWMRKVYIKNVYFRFLFYSNLFANTIFFNLEKEFVKFWEKHTSTRFIDQ</sequence>
<proteinExistence type="predicted"/>
<dbReference type="AlphaFoldDB" id="A0A6V7WYH1"/>
<organism evidence="2 3">
    <name type="scientific">Meloidogyne enterolobii</name>
    <name type="common">Root-knot nematode worm</name>
    <name type="synonym">Meloidogyne mayaguensis</name>
    <dbReference type="NCBI Taxonomy" id="390850"/>
    <lineage>
        <taxon>Eukaryota</taxon>
        <taxon>Metazoa</taxon>
        <taxon>Ecdysozoa</taxon>
        <taxon>Nematoda</taxon>
        <taxon>Chromadorea</taxon>
        <taxon>Rhabditida</taxon>
        <taxon>Tylenchina</taxon>
        <taxon>Tylenchomorpha</taxon>
        <taxon>Tylenchoidea</taxon>
        <taxon>Meloidogynidae</taxon>
        <taxon>Meloidogyninae</taxon>
        <taxon>Meloidogyne</taxon>
    </lineage>
</organism>
<comment type="caution">
    <text evidence="2">The sequence shown here is derived from an EMBL/GenBank/DDBJ whole genome shotgun (WGS) entry which is preliminary data.</text>
</comment>